<sequence>MEAKVRLRQVMRLAQELEQCEKKLSSNIERLDALCKGRCSRQIKKKMCEQSETLKKQASLCKDLAAVLEQAVYLYEKTEESVIQAAETDPRRYEETLRAVSLVEWTHIPVTLDIGERL</sequence>
<accession>N2AEB6</accession>
<name>N2AEB6_9FIRM</name>
<comment type="caution">
    <text evidence="1">The sequence shown here is derived from an EMBL/GenBank/DDBJ whole genome shotgun (WGS) entry which is preliminary data.</text>
</comment>
<dbReference type="EMBL" id="AQFT01000096">
    <property type="protein sequence ID" value="EMZ24470.1"/>
    <property type="molecule type" value="Genomic_DNA"/>
</dbReference>
<organism evidence="1 2">
    <name type="scientific">Eubacterium plexicaudatum ASF492</name>
    <dbReference type="NCBI Taxonomy" id="1235802"/>
    <lineage>
        <taxon>Bacteria</taxon>
        <taxon>Bacillati</taxon>
        <taxon>Bacillota</taxon>
        <taxon>Clostridia</taxon>
        <taxon>Eubacteriales</taxon>
        <taxon>Eubacteriaceae</taxon>
        <taxon>Eubacterium</taxon>
    </lineage>
</organism>
<dbReference type="HOGENOM" id="CLU_2069594_0_0_9"/>
<protein>
    <submittedName>
        <fullName evidence="1">Uncharacterized protein</fullName>
    </submittedName>
</protein>
<gene>
    <name evidence="1" type="ORF">C823_03155</name>
</gene>
<keyword evidence="2" id="KW-1185">Reference proteome</keyword>
<dbReference type="AlphaFoldDB" id="N2AEB6"/>
<evidence type="ECO:0000313" key="2">
    <source>
        <dbReference type="Proteomes" id="UP000012589"/>
    </source>
</evidence>
<reference evidence="1 2" key="1">
    <citation type="journal article" date="2014" name="Genome Announc.">
        <title>Draft genome sequences of the altered schaedler flora, a defined bacterial community from gnotobiotic mice.</title>
        <authorList>
            <person name="Wannemuehler M.J."/>
            <person name="Overstreet A.M."/>
            <person name="Ward D.V."/>
            <person name="Phillips G.J."/>
        </authorList>
    </citation>
    <scope>NUCLEOTIDE SEQUENCE [LARGE SCALE GENOMIC DNA]</scope>
    <source>
        <strain evidence="1 2">ASF492</strain>
    </source>
</reference>
<dbReference type="PATRIC" id="fig|1235802.3.peg.3338"/>
<evidence type="ECO:0000313" key="1">
    <source>
        <dbReference type="EMBL" id="EMZ24470.1"/>
    </source>
</evidence>
<proteinExistence type="predicted"/>
<dbReference type="STRING" id="1235802.C823_03155"/>
<dbReference type="Proteomes" id="UP000012589">
    <property type="component" value="Unassembled WGS sequence"/>
</dbReference>